<dbReference type="OrthoDB" id="5176563at2759"/>
<reference evidence="1" key="2">
    <citation type="journal article" date="2023" name="IMA Fungus">
        <title>Comparative genomic study of the Penicillium genus elucidates a diverse pangenome and 15 lateral gene transfer events.</title>
        <authorList>
            <person name="Petersen C."/>
            <person name="Sorensen T."/>
            <person name="Nielsen M.R."/>
            <person name="Sondergaard T.E."/>
            <person name="Sorensen J.L."/>
            <person name="Fitzpatrick D.A."/>
            <person name="Frisvad J.C."/>
            <person name="Nielsen K.L."/>
        </authorList>
    </citation>
    <scope>NUCLEOTIDE SEQUENCE</scope>
    <source>
        <strain evidence="1">IBT 29864</strain>
    </source>
</reference>
<dbReference type="GeneID" id="81439576"/>
<comment type="caution">
    <text evidence="1">The sequence shown here is derived from an EMBL/GenBank/DDBJ whole genome shotgun (WGS) entry which is preliminary data.</text>
</comment>
<proteinExistence type="predicted"/>
<evidence type="ECO:0000313" key="2">
    <source>
        <dbReference type="Proteomes" id="UP001147782"/>
    </source>
</evidence>
<dbReference type="RefSeq" id="XP_056555810.1">
    <property type="nucleotide sequence ID" value="XM_056700397.1"/>
</dbReference>
<accession>A0A9W9S3M0</accession>
<protein>
    <submittedName>
        <fullName evidence="1">Uncharacterized protein</fullName>
    </submittedName>
</protein>
<evidence type="ECO:0000313" key="1">
    <source>
        <dbReference type="EMBL" id="KAJ5371376.1"/>
    </source>
</evidence>
<dbReference type="AlphaFoldDB" id="A0A9W9S3M0"/>
<dbReference type="Proteomes" id="UP001147782">
    <property type="component" value="Unassembled WGS sequence"/>
</dbReference>
<keyword evidence="2" id="KW-1185">Reference proteome</keyword>
<sequence>MFKWILSNASSLLLKNARAWEISVFGVVARKNRIIEHAQARLKAIEAGDGMFSDDEPFVIPGGLYIGFNDLFITTDARTLH</sequence>
<gene>
    <name evidence="1" type="ORF">N7496_007468</name>
</gene>
<reference evidence="1" key="1">
    <citation type="submission" date="2022-11" db="EMBL/GenBank/DDBJ databases">
        <authorList>
            <person name="Petersen C."/>
        </authorList>
    </citation>
    <scope>NUCLEOTIDE SEQUENCE</scope>
    <source>
        <strain evidence="1">IBT 29864</strain>
    </source>
</reference>
<organism evidence="1 2">
    <name type="scientific">Penicillium cataractarum</name>
    <dbReference type="NCBI Taxonomy" id="2100454"/>
    <lineage>
        <taxon>Eukaryota</taxon>
        <taxon>Fungi</taxon>
        <taxon>Dikarya</taxon>
        <taxon>Ascomycota</taxon>
        <taxon>Pezizomycotina</taxon>
        <taxon>Eurotiomycetes</taxon>
        <taxon>Eurotiomycetidae</taxon>
        <taxon>Eurotiales</taxon>
        <taxon>Aspergillaceae</taxon>
        <taxon>Penicillium</taxon>
    </lineage>
</organism>
<name>A0A9W9S3M0_9EURO</name>
<dbReference type="EMBL" id="JAPZBS010000005">
    <property type="protein sequence ID" value="KAJ5371376.1"/>
    <property type="molecule type" value="Genomic_DNA"/>
</dbReference>